<dbReference type="AlphaFoldDB" id="A0A2U1B619"/>
<feature type="transmembrane region" description="Helical" evidence="1">
    <location>
        <begin position="350"/>
        <end position="369"/>
    </location>
</feature>
<feature type="transmembrane region" description="Helical" evidence="1">
    <location>
        <begin position="251"/>
        <end position="274"/>
    </location>
</feature>
<sequence length="423" mass="48543">MKDFFLASMVSLICVLLSFFIHVMPSSNSMINLKAAGAGIEKPFISDEYLTRVITYHKEHPAFAKRPLTTYLTEQLSHNTTLSIGESFTLINFFLLFLCGLAIYYCAILIGSCTSEALLSVALYYLSFSTLFAFFPPIYSYDEPLQYLLIYLGLMAALRNKWTLYILMFSLAIIARESTLILLPGLALLTVHTPALSVAFFKKVAILLIPAVVYVIYLYFFITLNEIGAASKQDFQERLKHFYGNFRDLKFAIESVASFFLASGLQTYLLYSYASRKSLSPIEKKYVKAFVFTLLINTVIVILTTYVRETRLFALPLIFLFPLMGRIVLRELNYIRWKLSVITRRELIKYLPLFLILSAVCITVTYKYYFQTIGSQAENLFNEYTAIVLLVTIVHFLLRFVLKPEKPHLYTSMAENQDKIGRK</sequence>
<dbReference type="EMBL" id="QEKI01000001">
    <property type="protein sequence ID" value="PVY44051.1"/>
    <property type="molecule type" value="Genomic_DNA"/>
</dbReference>
<feature type="transmembrane region" description="Helical" evidence="1">
    <location>
        <begin position="286"/>
        <end position="306"/>
    </location>
</feature>
<protein>
    <submittedName>
        <fullName evidence="2">Uncharacterized protein</fullName>
    </submittedName>
</protein>
<comment type="caution">
    <text evidence="2">The sequence shown here is derived from an EMBL/GenBank/DDBJ whole genome shotgun (WGS) entry which is preliminary data.</text>
</comment>
<keyword evidence="3" id="KW-1185">Reference proteome</keyword>
<keyword evidence="1" id="KW-1133">Transmembrane helix</keyword>
<evidence type="ECO:0000256" key="1">
    <source>
        <dbReference type="SAM" id="Phobius"/>
    </source>
</evidence>
<feature type="transmembrane region" description="Helical" evidence="1">
    <location>
        <begin position="6"/>
        <end position="24"/>
    </location>
</feature>
<gene>
    <name evidence="2" type="ORF">C8E01_101413</name>
</gene>
<feature type="transmembrane region" description="Helical" evidence="1">
    <location>
        <begin position="117"/>
        <end position="135"/>
    </location>
</feature>
<feature type="transmembrane region" description="Helical" evidence="1">
    <location>
        <begin position="90"/>
        <end position="111"/>
    </location>
</feature>
<keyword evidence="1" id="KW-0472">Membrane</keyword>
<accession>A0A2U1B619</accession>
<evidence type="ECO:0000313" key="2">
    <source>
        <dbReference type="EMBL" id="PVY44051.1"/>
    </source>
</evidence>
<evidence type="ECO:0000313" key="3">
    <source>
        <dbReference type="Proteomes" id="UP000245466"/>
    </source>
</evidence>
<proteinExistence type="predicted"/>
<name>A0A2U1B619_9BACT</name>
<feature type="transmembrane region" description="Helical" evidence="1">
    <location>
        <begin position="381"/>
        <end position="402"/>
    </location>
</feature>
<reference evidence="2 3" key="1">
    <citation type="submission" date="2018-04" db="EMBL/GenBank/DDBJ databases">
        <title>Genomic Encyclopedia of Type Strains, Phase IV (KMG-IV): sequencing the most valuable type-strain genomes for metagenomic binning, comparative biology and taxonomic classification.</title>
        <authorList>
            <person name="Goeker M."/>
        </authorList>
    </citation>
    <scope>NUCLEOTIDE SEQUENCE [LARGE SCALE GENOMIC DNA]</scope>
    <source>
        <strain evidence="2 3">DSM 100231</strain>
    </source>
</reference>
<organism evidence="2 3">
    <name type="scientific">Pontibacter virosus</name>
    <dbReference type="NCBI Taxonomy" id="1765052"/>
    <lineage>
        <taxon>Bacteria</taxon>
        <taxon>Pseudomonadati</taxon>
        <taxon>Bacteroidota</taxon>
        <taxon>Cytophagia</taxon>
        <taxon>Cytophagales</taxon>
        <taxon>Hymenobacteraceae</taxon>
        <taxon>Pontibacter</taxon>
    </lineage>
</organism>
<feature type="transmembrane region" description="Helical" evidence="1">
    <location>
        <begin position="312"/>
        <end position="329"/>
    </location>
</feature>
<dbReference type="Proteomes" id="UP000245466">
    <property type="component" value="Unassembled WGS sequence"/>
</dbReference>
<keyword evidence="1" id="KW-0812">Transmembrane</keyword>
<feature type="transmembrane region" description="Helical" evidence="1">
    <location>
        <begin position="208"/>
        <end position="231"/>
    </location>
</feature>